<dbReference type="KEGG" id="bann:JFN94_21710"/>
<evidence type="ECO:0000259" key="3">
    <source>
        <dbReference type="Pfam" id="PF02230"/>
    </source>
</evidence>
<dbReference type="InterPro" id="IPR029058">
    <property type="entry name" value="AB_hydrolase_fold"/>
</dbReference>
<evidence type="ECO:0000313" key="4">
    <source>
        <dbReference type="EMBL" id="QQK06450.1"/>
    </source>
</evidence>
<dbReference type="InterPro" id="IPR003140">
    <property type="entry name" value="PLipase/COase/thioEstase"/>
</dbReference>
<dbReference type="Proteomes" id="UP000596205">
    <property type="component" value="Chromosome 2"/>
</dbReference>
<evidence type="ECO:0000313" key="5">
    <source>
        <dbReference type="Proteomes" id="UP000596205"/>
    </source>
</evidence>
<dbReference type="Gene3D" id="3.40.50.1820">
    <property type="entry name" value="alpha/beta hydrolase"/>
    <property type="match status" value="1"/>
</dbReference>
<protein>
    <submittedName>
        <fullName evidence="4">Phospholipase</fullName>
    </submittedName>
</protein>
<organism evidence="4 5">
    <name type="scientific">Burkholderia anthina</name>
    <dbReference type="NCBI Taxonomy" id="179879"/>
    <lineage>
        <taxon>Bacteria</taxon>
        <taxon>Pseudomonadati</taxon>
        <taxon>Pseudomonadota</taxon>
        <taxon>Betaproteobacteria</taxon>
        <taxon>Burkholderiales</taxon>
        <taxon>Burkholderiaceae</taxon>
        <taxon>Burkholderia</taxon>
        <taxon>Burkholderia cepacia complex</taxon>
    </lineage>
</organism>
<dbReference type="Pfam" id="PF02230">
    <property type="entry name" value="Abhydrolase_2"/>
    <property type="match status" value="1"/>
</dbReference>
<dbReference type="RefSeq" id="WP_124826524.1">
    <property type="nucleotide sequence ID" value="NZ_CADEPR010000007.1"/>
</dbReference>
<comment type="similarity">
    <text evidence="1">Belongs to the AB hydrolase superfamily. AB hydrolase 2 family.</text>
</comment>
<sequence>MTNAHLEQPVIDYGEPIDRARAAVILVHGRGQSADWMHDHVVRRFGRPDLAWRAPMADGASWYPERFLVPVELNEPRLSDALACLDALSERLRLQGIPYASQVLMGFSQGACLCSEFVWRSRRRYRALISFTGALIGPSELPRAPAAHDFSGMPVLFSTWEHDPHVPVEYVRRSAALFEAAGAAVTLHVDPATEHGIRDAEIEYARCTLGT</sequence>
<dbReference type="PANTHER" id="PTHR10655:SF17">
    <property type="entry name" value="LYSOPHOSPHOLIPASE-LIKE PROTEIN 1"/>
    <property type="match status" value="1"/>
</dbReference>
<keyword evidence="2" id="KW-0378">Hydrolase</keyword>
<dbReference type="EMBL" id="CP066770">
    <property type="protein sequence ID" value="QQK06450.1"/>
    <property type="molecule type" value="Genomic_DNA"/>
</dbReference>
<proteinExistence type="inferred from homology"/>
<gene>
    <name evidence="4" type="ORF">JFN94_21710</name>
</gene>
<dbReference type="InterPro" id="IPR050565">
    <property type="entry name" value="LYPA1-2/EST-like"/>
</dbReference>
<dbReference type="PANTHER" id="PTHR10655">
    <property type="entry name" value="LYSOPHOSPHOLIPASE-RELATED"/>
    <property type="match status" value="1"/>
</dbReference>
<reference evidence="4 5" key="1">
    <citation type="submission" date="2020-12" db="EMBL/GenBank/DDBJ databases">
        <title>Complete genome sequence of Burkholderia anthina BJQ0011.</title>
        <authorList>
            <person name="Xu Y."/>
        </authorList>
    </citation>
    <scope>NUCLEOTIDE SEQUENCE [LARGE SCALE GENOMIC DNA]</scope>
    <source>
        <strain evidence="4 5">BJQ0011</strain>
    </source>
</reference>
<dbReference type="AlphaFoldDB" id="A0A7T7AKW6"/>
<dbReference type="GO" id="GO:0016787">
    <property type="term" value="F:hydrolase activity"/>
    <property type="evidence" value="ECO:0007669"/>
    <property type="project" value="UniProtKB-KW"/>
</dbReference>
<evidence type="ECO:0000256" key="2">
    <source>
        <dbReference type="ARBA" id="ARBA00022801"/>
    </source>
</evidence>
<evidence type="ECO:0000256" key="1">
    <source>
        <dbReference type="ARBA" id="ARBA00006499"/>
    </source>
</evidence>
<dbReference type="SUPFAM" id="SSF53474">
    <property type="entry name" value="alpha/beta-Hydrolases"/>
    <property type="match status" value="1"/>
</dbReference>
<accession>A0A7T7AKW6</accession>
<feature type="domain" description="Phospholipase/carboxylesterase/thioesterase" evidence="3">
    <location>
        <begin position="15"/>
        <end position="204"/>
    </location>
</feature>
<name>A0A7T7AKW6_9BURK</name>